<proteinExistence type="predicted"/>
<evidence type="ECO:0000313" key="3">
    <source>
        <dbReference type="Proteomes" id="UP000324748"/>
    </source>
</evidence>
<gene>
    <name evidence="2" type="primary">VPS5_1</name>
    <name evidence="2" type="ORF">PGT21_001817</name>
</gene>
<reference evidence="2 3" key="1">
    <citation type="submission" date="2019-05" db="EMBL/GenBank/DDBJ databases">
        <title>Emergence of the Ug99 lineage of the wheat stem rust pathogen through somatic hybridization.</title>
        <authorList>
            <person name="Li F."/>
            <person name="Upadhyaya N.M."/>
            <person name="Sperschneider J."/>
            <person name="Matny O."/>
            <person name="Nguyen-Phuc H."/>
            <person name="Mago R."/>
            <person name="Raley C."/>
            <person name="Miller M.E."/>
            <person name="Silverstein K.A.T."/>
            <person name="Henningsen E."/>
            <person name="Hirsch C.D."/>
            <person name="Visser B."/>
            <person name="Pretorius Z.A."/>
            <person name="Steffenson B.J."/>
            <person name="Schwessinger B."/>
            <person name="Dodds P.N."/>
            <person name="Figueroa M."/>
        </authorList>
    </citation>
    <scope>NUCLEOTIDE SEQUENCE [LARGE SCALE GENOMIC DNA]</scope>
    <source>
        <strain evidence="2">21-0</strain>
    </source>
</reference>
<feature type="compositionally biased region" description="Polar residues" evidence="1">
    <location>
        <begin position="66"/>
        <end position="76"/>
    </location>
</feature>
<dbReference type="EMBL" id="VSWC01000157">
    <property type="protein sequence ID" value="KAA1074341.1"/>
    <property type="molecule type" value="Genomic_DNA"/>
</dbReference>
<name>A0A5B0MCN7_PUCGR</name>
<protein>
    <submittedName>
        <fullName evidence="2">Vacuolar protein sorting-associated protein 5</fullName>
    </submittedName>
</protein>
<feature type="region of interest" description="Disordered" evidence="1">
    <location>
        <begin position="57"/>
        <end position="107"/>
    </location>
</feature>
<accession>A0A5B0MCN7</accession>
<dbReference type="AlphaFoldDB" id="A0A5B0MCN7"/>
<dbReference type="Proteomes" id="UP000324748">
    <property type="component" value="Unassembled WGS sequence"/>
</dbReference>
<sequence>MPIVLPITPTTARMAMATKATPTKARPRPATTTDDIVVVVGTSSVESLVCDLDLNRDHESSLHPPSITTNMSFFRNSSRASSDPSPPSSSQLKNHTEIPSHDHEDHP</sequence>
<keyword evidence="3" id="KW-1185">Reference proteome</keyword>
<evidence type="ECO:0000256" key="1">
    <source>
        <dbReference type="SAM" id="MobiDB-lite"/>
    </source>
</evidence>
<comment type="caution">
    <text evidence="2">The sequence shown here is derived from an EMBL/GenBank/DDBJ whole genome shotgun (WGS) entry which is preliminary data.</text>
</comment>
<feature type="compositionally biased region" description="Basic and acidic residues" evidence="1">
    <location>
        <begin position="94"/>
        <end position="107"/>
    </location>
</feature>
<organism evidence="2 3">
    <name type="scientific">Puccinia graminis f. sp. tritici</name>
    <dbReference type="NCBI Taxonomy" id="56615"/>
    <lineage>
        <taxon>Eukaryota</taxon>
        <taxon>Fungi</taxon>
        <taxon>Dikarya</taxon>
        <taxon>Basidiomycota</taxon>
        <taxon>Pucciniomycotina</taxon>
        <taxon>Pucciniomycetes</taxon>
        <taxon>Pucciniales</taxon>
        <taxon>Pucciniaceae</taxon>
        <taxon>Puccinia</taxon>
    </lineage>
</organism>
<evidence type="ECO:0000313" key="2">
    <source>
        <dbReference type="EMBL" id="KAA1074341.1"/>
    </source>
</evidence>